<evidence type="ECO:0000256" key="20">
    <source>
        <dbReference type="SAM" id="Phobius"/>
    </source>
</evidence>
<dbReference type="PANTHER" id="PTHR11785">
    <property type="entry name" value="AMINO ACID TRANSPORTER"/>
    <property type="match status" value="1"/>
</dbReference>
<evidence type="ECO:0000256" key="10">
    <source>
        <dbReference type="ARBA" id="ARBA00051323"/>
    </source>
</evidence>
<dbReference type="Proteomes" id="UP000479190">
    <property type="component" value="Unassembled WGS sequence"/>
</dbReference>
<reference evidence="21 22" key="1">
    <citation type="submission" date="2020-02" db="EMBL/GenBank/DDBJ databases">
        <authorList>
            <person name="Ferguson B K."/>
        </authorList>
    </citation>
    <scope>NUCLEOTIDE SEQUENCE [LARGE SCALE GENOMIC DNA]</scope>
</reference>
<evidence type="ECO:0000256" key="7">
    <source>
        <dbReference type="ARBA" id="ARBA00022989"/>
    </source>
</evidence>
<feature type="transmembrane region" description="Helical" evidence="20">
    <location>
        <begin position="305"/>
        <end position="331"/>
    </location>
</feature>
<dbReference type="AlphaFoldDB" id="A0A6H5IKE5"/>
<dbReference type="OrthoDB" id="5982228at2759"/>
<keyword evidence="5" id="KW-0597">Phosphoprotein</keyword>
<dbReference type="GO" id="GO:0016324">
    <property type="term" value="C:apical plasma membrane"/>
    <property type="evidence" value="ECO:0007669"/>
    <property type="project" value="UniProtKB-SubCell"/>
</dbReference>
<evidence type="ECO:0000313" key="22">
    <source>
        <dbReference type="Proteomes" id="UP000479190"/>
    </source>
</evidence>
<dbReference type="FunFam" id="1.20.1740.10:FF:000015">
    <property type="entry name" value="B(0,+)-type amino acid transporter 1"/>
    <property type="match status" value="1"/>
</dbReference>
<feature type="transmembrane region" description="Helical" evidence="20">
    <location>
        <begin position="409"/>
        <end position="433"/>
    </location>
</feature>
<evidence type="ECO:0000256" key="3">
    <source>
        <dbReference type="ARBA" id="ARBA00022448"/>
    </source>
</evidence>
<gene>
    <name evidence="21" type="ORF">TBRA_LOCUS8874</name>
</gene>
<evidence type="ECO:0000256" key="16">
    <source>
        <dbReference type="ARBA" id="ARBA00079910"/>
    </source>
</evidence>
<feature type="compositionally biased region" description="Basic and acidic residues" evidence="19">
    <location>
        <begin position="503"/>
        <end position="517"/>
    </location>
</feature>
<name>A0A6H5IKE5_9HYME</name>
<dbReference type="GO" id="GO:0015179">
    <property type="term" value="F:L-amino acid transmembrane transporter activity"/>
    <property type="evidence" value="ECO:0007669"/>
    <property type="project" value="TreeGrafter"/>
</dbReference>
<evidence type="ECO:0000313" key="21">
    <source>
        <dbReference type="EMBL" id="CAB0037037.1"/>
    </source>
</evidence>
<evidence type="ECO:0000256" key="14">
    <source>
        <dbReference type="ARBA" id="ARBA00052732"/>
    </source>
</evidence>
<dbReference type="PIRSF" id="PIRSF006060">
    <property type="entry name" value="AA_transporter"/>
    <property type="match status" value="1"/>
</dbReference>
<comment type="similarity">
    <text evidence="2">Belongs to the amino acid-polyamine-organocation (APC) superfamily.</text>
</comment>
<evidence type="ECO:0000256" key="19">
    <source>
        <dbReference type="SAM" id="MobiDB-lite"/>
    </source>
</evidence>
<feature type="transmembrane region" description="Helical" evidence="20">
    <location>
        <begin position="254"/>
        <end position="278"/>
    </location>
</feature>
<feature type="transmembrane region" description="Helical" evidence="20">
    <location>
        <begin position="352"/>
        <end position="373"/>
    </location>
</feature>
<proteinExistence type="inferred from homology"/>
<evidence type="ECO:0000256" key="5">
    <source>
        <dbReference type="ARBA" id="ARBA00022553"/>
    </source>
</evidence>
<keyword evidence="8 20" id="KW-0472">Membrane</keyword>
<keyword evidence="4" id="KW-1003">Cell membrane</keyword>
<comment type="catalytic activity">
    <reaction evidence="10">
        <text>L-lysine(out) + L-arginine(in) = L-lysine(in) + L-arginine(out)</text>
        <dbReference type="Rhea" id="RHEA:70827"/>
        <dbReference type="ChEBI" id="CHEBI:32551"/>
        <dbReference type="ChEBI" id="CHEBI:32682"/>
    </reaction>
    <physiologicalReaction direction="left-to-right" evidence="10">
        <dbReference type="Rhea" id="RHEA:70828"/>
    </physiologicalReaction>
</comment>
<evidence type="ECO:0000256" key="13">
    <source>
        <dbReference type="ARBA" id="ARBA00052179"/>
    </source>
</evidence>
<keyword evidence="6 20" id="KW-0812">Transmembrane</keyword>
<dbReference type="InterPro" id="IPR002293">
    <property type="entry name" value="AA/rel_permease1"/>
</dbReference>
<comment type="catalytic activity">
    <reaction evidence="11">
        <text>L-cystine(out) + L-arginine(in) = L-cystine(in) + L-arginine(out)</text>
        <dbReference type="Rhea" id="RHEA:71075"/>
        <dbReference type="ChEBI" id="CHEBI:32682"/>
        <dbReference type="ChEBI" id="CHEBI:35491"/>
    </reaction>
    <physiologicalReaction direction="left-to-right" evidence="11">
        <dbReference type="Rhea" id="RHEA:71076"/>
    </physiologicalReaction>
</comment>
<comment type="subcellular location">
    <subcellularLocation>
        <location evidence="1">Apical cell membrane</location>
        <topology evidence="1">Multi-pass membrane protein</topology>
    </subcellularLocation>
</comment>
<feature type="transmembrane region" description="Helical" evidence="20">
    <location>
        <begin position="439"/>
        <end position="458"/>
    </location>
</feature>
<evidence type="ECO:0000256" key="4">
    <source>
        <dbReference type="ARBA" id="ARBA00022475"/>
    </source>
</evidence>
<evidence type="ECO:0000256" key="9">
    <source>
        <dbReference type="ARBA" id="ARBA00023157"/>
    </source>
</evidence>
<feature type="transmembrane region" description="Helical" evidence="20">
    <location>
        <begin position="222"/>
        <end position="242"/>
    </location>
</feature>
<feature type="transmembrane region" description="Helical" evidence="20">
    <location>
        <begin position="379"/>
        <end position="397"/>
    </location>
</feature>
<keyword evidence="22" id="KW-1185">Reference proteome</keyword>
<evidence type="ECO:0000256" key="17">
    <source>
        <dbReference type="ARBA" id="ARBA00083296"/>
    </source>
</evidence>
<feature type="transmembrane region" description="Helical" evidence="20">
    <location>
        <begin position="154"/>
        <end position="175"/>
    </location>
</feature>
<feature type="transmembrane region" description="Helical" evidence="20">
    <location>
        <begin position="182"/>
        <end position="202"/>
    </location>
</feature>
<evidence type="ECO:0000256" key="12">
    <source>
        <dbReference type="ARBA" id="ARBA00051835"/>
    </source>
</evidence>
<feature type="transmembrane region" description="Helical" evidence="20">
    <location>
        <begin position="51"/>
        <end position="73"/>
    </location>
</feature>
<feature type="transmembrane region" description="Helical" evidence="20">
    <location>
        <begin position="20"/>
        <end position="39"/>
    </location>
</feature>
<comment type="catalytic activity">
    <reaction evidence="12">
        <text>L-histidine(out) + L-arginine(in) = L-histidine(in) + L-arginine(out)</text>
        <dbReference type="Rhea" id="RHEA:71063"/>
        <dbReference type="ChEBI" id="CHEBI:32682"/>
        <dbReference type="ChEBI" id="CHEBI:57595"/>
    </reaction>
    <physiologicalReaction direction="left-to-right" evidence="12">
        <dbReference type="Rhea" id="RHEA:71064"/>
    </physiologicalReaction>
</comment>
<comment type="catalytic activity">
    <reaction evidence="18">
        <text>L-phenylalanine(out) + L-arginine(in) = L-phenylalanine(in) + L-arginine(out)</text>
        <dbReference type="Rhea" id="RHEA:71067"/>
        <dbReference type="ChEBI" id="CHEBI:32682"/>
        <dbReference type="ChEBI" id="CHEBI:58095"/>
    </reaction>
    <physiologicalReaction direction="left-to-right" evidence="18">
        <dbReference type="Rhea" id="RHEA:71068"/>
    </physiologicalReaction>
</comment>
<evidence type="ECO:0000256" key="8">
    <source>
        <dbReference type="ARBA" id="ARBA00023136"/>
    </source>
</evidence>
<evidence type="ECO:0000256" key="15">
    <source>
        <dbReference type="ARBA" id="ARBA00074336"/>
    </source>
</evidence>
<dbReference type="InterPro" id="IPR050598">
    <property type="entry name" value="AminoAcid_Transporter"/>
</dbReference>
<keyword evidence="9" id="KW-1015">Disulfide bond</keyword>
<organism evidence="21 22">
    <name type="scientific">Trichogramma brassicae</name>
    <dbReference type="NCBI Taxonomy" id="86971"/>
    <lineage>
        <taxon>Eukaryota</taxon>
        <taxon>Metazoa</taxon>
        <taxon>Ecdysozoa</taxon>
        <taxon>Arthropoda</taxon>
        <taxon>Hexapoda</taxon>
        <taxon>Insecta</taxon>
        <taxon>Pterygota</taxon>
        <taxon>Neoptera</taxon>
        <taxon>Endopterygota</taxon>
        <taxon>Hymenoptera</taxon>
        <taxon>Apocrita</taxon>
        <taxon>Proctotrupomorpha</taxon>
        <taxon>Chalcidoidea</taxon>
        <taxon>Trichogrammatidae</taxon>
        <taxon>Trichogramma</taxon>
    </lineage>
</organism>
<sequence>MSTNGEKEVAAQVGLKRELGLFSAISMIVAVMIGSGIFITPSTALQETGSIGFCLVVWIVSGVLSLLGALAFAELSAVVPRSGAEYAYFVEAFSPLHRYLGQLPAFICSWVFVFILRPAEVAVITLTFAEYFVQPFRGYIGEIDEETYGYVKKMIAILALGLMVYINVISVKLYVKVQNICTACKVAACFLVIGGGIFWLSMGHTELLSEPFKGTNTAPGNIALAFYSGLWAYDGWTASAIVAEEVKKPEINILRSILVAVPVITVLYVSMNVMYMAALTVPEMINAPAVAIAWGDVVLPGWLTFAIPLGVAVSTFGCGLSIQFGVARLCYVAGQEGHVPRFFSWVHYEHMTPAAAVVLQGLLTLVCMVSGSIAELIELASFLIWAFYGLAMVALLVMRHTKPHAPRPYRVPTIIPCIVLAVSIFLSVTPMIAFPTYRYLFIACFMLVGYVIYHYYVYEKRKSKFSRKLTYLVQMLFMVVAPDEDDSTTGSCATSSEDQTASTEKERLAVEDEIAAR</sequence>
<accession>A0A6H5IKE5</accession>
<keyword evidence="3" id="KW-0813">Transport</keyword>
<comment type="catalytic activity">
    <reaction evidence="13">
        <text>L-cysteine(out) + L-arginine(in) = L-cysteine(in) + L-arginine(out)</text>
        <dbReference type="Rhea" id="RHEA:71071"/>
        <dbReference type="ChEBI" id="CHEBI:32682"/>
        <dbReference type="ChEBI" id="CHEBI:35235"/>
    </reaction>
    <physiologicalReaction direction="left-to-right" evidence="13">
        <dbReference type="Rhea" id="RHEA:71072"/>
    </physiologicalReaction>
</comment>
<evidence type="ECO:0000256" key="2">
    <source>
        <dbReference type="ARBA" id="ARBA00009523"/>
    </source>
</evidence>
<protein>
    <recommendedName>
        <fullName evidence="15">b(0,+)-type amino acid transporter 1</fullName>
    </recommendedName>
    <alternativeName>
        <fullName evidence="16">Glycoprotein-associated amino acid transporter b0,+AT1</fullName>
    </alternativeName>
    <alternativeName>
        <fullName evidence="17">Solute carrier family 7 member 9</fullName>
    </alternativeName>
</protein>
<evidence type="ECO:0000256" key="18">
    <source>
        <dbReference type="ARBA" id="ARBA00093193"/>
    </source>
</evidence>
<comment type="catalytic activity">
    <reaction evidence="14">
        <text>L-leucine(out) + L-arginine(in) = L-leucine(in) + L-arginine(out)</text>
        <dbReference type="Rhea" id="RHEA:71059"/>
        <dbReference type="ChEBI" id="CHEBI:32682"/>
        <dbReference type="ChEBI" id="CHEBI:57427"/>
    </reaction>
    <physiologicalReaction direction="left-to-right" evidence="14">
        <dbReference type="Rhea" id="RHEA:71060"/>
    </physiologicalReaction>
</comment>
<dbReference type="EMBL" id="CADCXV010000841">
    <property type="protein sequence ID" value="CAB0037037.1"/>
    <property type="molecule type" value="Genomic_DNA"/>
</dbReference>
<dbReference type="Pfam" id="PF13520">
    <property type="entry name" value="AA_permease_2"/>
    <property type="match status" value="1"/>
</dbReference>
<dbReference type="PANTHER" id="PTHR11785:SF514">
    <property type="entry name" value="B(0,+)-TYPE AMINO ACID TRANSPORTER 1-LIKE PROTEIN"/>
    <property type="match status" value="1"/>
</dbReference>
<feature type="compositionally biased region" description="Polar residues" evidence="19">
    <location>
        <begin position="488"/>
        <end position="502"/>
    </location>
</feature>
<evidence type="ECO:0000256" key="6">
    <source>
        <dbReference type="ARBA" id="ARBA00022692"/>
    </source>
</evidence>
<evidence type="ECO:0000256" key="1">
    <source>
        <dbReference type="ARBA" id="ARBA00004424"/>
    </source>
</evidence>
<keyword evidence="7 20" id="KW-1133">Transmembrane helix</keyword>
<dbReference type="Gene3D" id="1.20.1740.10">
    <property type="entry name" value="Amino acid/polyamine transporter I"/>
    <property type="match status" value="1"/>
</dbReference>
<evidence type="ECO:0000256" key="11">
    <source>
        <dbReference type="ARBA" id="ARBA00051814"/>
    </source>
</evidence>
<feature type="region of interest" description="Disordered" evidence="19">
    <location>
        <begin position="484"/>
        <end position="517"/>
    </location>
</feature>